<accession>A0A183DSB4</accession>
<name>A0A183DSB4_9BILA</name>
<dbReference type="Proteomes" id="UP000271098">
    <property type="component" value="Unassembled WGS sequence"/>
</dbReference>
<keyword evidence="2" id="KW-1185">Reference proteome</keyword>
<organism evidence="3">
    <name type="scientific">Gongylonema pulchrum</name>
    <dbReference type="NCBI Taxonomy" id="637853"/>
    <lineage>
        <taxon>Eukaryota</taxon>
        <taxon>Metazoa</taxon>
        <taxon>Ecdysozoa</taxon>
        <taxon>Nematoda</taxon>
        <taxon>Chromadorea</taxon>
        <taxon>Rhabditida</taxon>
        <taxon>Spirurina</taxon>
        <taxon>Spiruromorpha</taxon>
        <taxon>Spiruroidea</taxon>
        <taxon>Gongylonematidae</taxon>
        <taxon>Gongylonema</taxon>
    </lineage>
</organism>
<reference evidence="3" key="1">
    <citation type="submission" date="2016-06" db="UniProtKB">
        <authorList>
            <consortium name="WormBaseParasite"/>
        </authorList>
    </citation>
    <scope>IDENTIFICATION</scope>
</reference>
<dbReference type="EMBL" id="UYRT01078663">
    <property type="protein sequence ID" value="VDN18999.1"/>
    <property type="molecule type" value="Genomic_DNA"/>
</dbReference>
<gene>
    <name evidence="1" type="ORF">GPUH_LOCUS11605</name>
</gene>
<reference evidence="1 2" key="2">
    <citation type="submission" date="2018-11" db="EMBL/GenBank/DDBJ databases">
        <authorList>
            <consortium name="Pathogen Informatics"/>
        </authorList>
    </citation>
    <scope>NUCLEOTIDE SEQUENCE [LARGE SCALE GENOMIC DNA]</scope>
</reference>
<sequence length="194" mass="22352">MAAGDNTHRLWQHQPVRMGENKEWTNEELKILHDCINRFGVSDNCVFSATRSIERRSMLEIRDKLSEIGELTRLRRQVRIAARKNTWLKAVTPPSQASECWSDALSTIQKSKQRNTDYSDASLLVKVSFLQEYLGHEIKCRPTSTETRKLFRVTDSTYCRGAGKAELIDCSHYYRYLQSCLSGSSKFDNIKPLS</sequence>
<proteinExistence type="predicted"/>
<evidence type="ECO:0000313" key="2">
    <source>
        <dbReference type="Proteomes" id="UP000271098"/>
    </source>
</evidence>
<protein>
    <submittedName>
        <fullName evidence="3">Myb_DNA-bind_5 domain-containing protein</fullName>
    </submittedName>
</protein>
<dbReference type="OrthoDB" id="5865419at2759"/>
<evidence type="ECO:0000313" key="3">
    <source>
        <dbReference type="WBParaSite" id="GPUH_0001161901-mRNA-1"/>
    </source>
</evidence>
<evidence type="ECO:0000313" key="1">
    <source>
        <dbReference type="EMBL" id="VDN18999.1"/>
    </source>
</evidence>
<dbReference type="WBParaSite" id="GPUH_0001161901-mRNA-1">
    <property type="protein sequence ID" value="GPUH_0001161901-mRNA-1"/>
    <property type="gene ID" value="GPUH_0001161901"/>
</dbReference>
<dbReference type="AlphaFoldDB" id="A0A183DSB4"/>